<dbReference type="Proteomes" id="UP000664815">
    <property type="component" value="Unassembled WGS sequence"/>
</dbReference>
<name>A0A9D8Q078_9GAMM</name>
<reference evidence="2" key="1">
    <citation type="submission" date="2021-02" db="EMBL/GenBank/DDBJ databases">
        <title>Thiocyanate and organic carbon inputs drive convergent selection for specific autotrophic Afipia and Thiobacillus strains within complex microbiomes.</title>
        <authorList>
            <person name="Huddy R.J."/>
            <person name="Sachdeva R."/>
            <person name="Kadzinga F."/>
            <person name="Kantor R.S."/>
            <person name="Harrison S.T.L."/>
            <person name="Banfield J.F."/>
        </authorList>
    </citation>
    <scope>NUCLEOTIDE SEQUENCE</scope>
    <source>
        <strain evidence="2">SCN18_10_11_15_R1_P_69_7</strain>
    </source>
</reference>
<gene>
    <name evidence="2" type="ORF">J0H45_11915</name>
</gene>
<sequence>MKTPTFAALALACLLVAGTAAARPASVTDPQAPRALAEEGPVQVQWNDPSGFTELRQSRNRWEAERGNWVVNLAEYLRKQASSKLPEGQQMAVTITDIKRAGDYEPWHGSRMDEVRFMRDIYPPRISLQFTLTDAQGRVIDQGERKLVDNAYLYGNTRLSDTDPLRYEKRLLDDWLRRELRDDRATAGL</sequence>
<dbReference type="RefSeq" id="WP_273082989.1">
    <property type="nucleotide sequence ID" value="NZ_JAFKME010000007.1"/>
</dbReference>
<feature type="signal peptide" evidence="1">
    <location>
        <begin position="1"/>
        <end position="22"/>
    </location>
</feature>
<feature type="chain" id="PRO_5039116919" evidence="1">
    <location>
        <begin position="23"/>
        <end position="189"/>
    </location>
</feature>
<protein>
    <submittedName>
        <fullName evidence="2">DUF3016 domain-containing protein</fullName>
    </submittedName>
</protein>
<evidence type="ECO:0000256" key="1">
    <source>
        <dbReference type="SAM" id="SignalP"/>
    </source>
</evidence>
<dbReference type="InterPro" id="IPR021557">
    <property type="entry name" value="DUF3016"/>
</dbReference>
<accession>A0A9D8Q078</accession>
<proteinExistence type="predicted"/>
<dbReference type="EMBL" id="JAFKMG010001072">
    <property type="protein sequence ID" value="MBN8800037.1"/>
    <property type="molecule type" value="Genomic_DNA"/>
</dbReference>
<dbReference type="Pfam" id="PF11454">
    <property type="entry name" value="DUF3016"/>
    <property type="match status" value="1"/>
</dbReference>
<evidence type="ECO:0000313" key="3">
    <source>
        <dbReference type="Proteomes" id="UP000664815"/>
    </source>
</evidence>
<evidence type="ECO:0000313" key="2">
    <source>
        <dbReference type="EMBL" id="MBN8800037.1"/>
    </source>
</evidence>
<dbReference type="AlphaFoldDB" id="A0A9D8Q078"/>
<keyword evidence="1" id="KW-0732">Signal</keyword>
<organism evidence="2 3">
    <name type="scientific">Stenotrophomonas nitritireducens</name>
    <dbReference type="NCBI Taxonomy" id="83617"/>
    <lineage>
        <taxon>Bacteria</taxon>
        <taxon>Pseudomonadati</taxon>
        <taxon>Pseudomonadota</taxon>
        <taxon>Gammaproteobacteria</taxon>
        <taxon>Lysobacterales</taxon>
        <taxon>Lysobacteraceae</taxon>
        <taxon>Stenotrophomonas</taxon>
    </lineage>
</organism>
<comment type="caution">
    <text evidence="2">The sequence shown here is derived from an EMBL/GenBank/DDBJ whole genome shotgun (WGS) entry which is preliminary data.</text>
</comment>